<evidence type="ECO:0000313" key="3">
    <source>
        <dbReference type="EMBL" id="VDL56315.1"/>
    </source>
</evidence>
<name>A0A0R3SIR4_HYMDI</name>
<organism evidence="7">
    <name type="scientific">Hymenolepis diminuta</name>
    <name type="common">Rat tapeworm</name>
    <dbReference type="NCBI Taxonomy" id="6216"/>
    <lineage>
        <taxon>Eukaryota</taxon>
        <taxon>Metazoa</taxon>
        <taxon>Spiralia</taxon>
        <taxon>Lophotrochozoa</taxon>
        <taxon>Platyhelminthes</taxon>
        <taxon>Cestoda</taxon>
        <taxon>Eucestoda</taxon>
        <taxon>Cyclophyllidea</taxon>
        <taxon>Hymenolepididae</taxon>
        <taxon>Hymenolepis</taxon>
    </lineage>
</organism>
<dbReference type="WBParaSite" id="HDID_0000482901-mRNA-1">
    <property type="protein sequence ID" value="HDID_0000482901-mRNA-1"/>
    <property type="gene ID" value="HDID_0000482901"/>
</dbReference>
<gene>
    <name evidence="3" type="ORF">HDID_LOCUS4827</name>
    <name evidence="4" type="ORF">WMSIL1_LOCUS7316</name>
</gene>
<accession>A0A0R3SIR4</accession>
<reference evidence="4 6" key="3">
    <citation type="submission" date="2019-07" db="EMBL/GenBank/DDBJ databases">
        <authorList>
            <person name="Jastrzebski P J."/>
            <person name="Paukszto L."/>
            <person name="Jastrzebski P J."/>
        </authorList>
    </citation>
    <scope>NUCLEOTIDE SEQUENCE [LARGE SCALE GENOMIC DNA]</scope>
    <source>
        <strain evidence="4 6">WMS-il1</strain>
    </source>
</reference>
<keyword evidence="2" id="KW-0732">Signal</keyword>
<feature type="chain" id="PRO_5044546534" evidence="2">
    <location>
        <begin position="17"/>
        <end position="358"/>
    </location>
</feature>
<dbReference type="Proteomes" id="UP000274504">
    <property type="component" value="Unassembled WGS sequence"/>
</dbReference>
<feature type="signal peptide" evidence="2">
    <location>
        <begin position="1"/>
        <end position="16"/>
    </location>
</feature>
<dbReference type="PANTHER" id="PTHR43157:SF31">
    <property type="entry name" value="PHOSPHATIDYLINOSITOL-GLYCAN BIOSYNTHESIS CLASS F PROTEIN"/>
    <property type="match status" value="1"/>
</dbReference>
<dbReference type="GO" id="GO:0016491">
    <property type="term" value="F:oxidoreductase activity"/>
    <property type="evidence" value="ECO:0007669"/>
    <property type="project" value="UniProtKB-KW"/>
</dbReference>
<dbReference type="PANTHER" id="PTHR43157">
    <property type="entry name" value="PHOSPHATIDYLINOSITOL-GLYCAN BIOSYNTHESIS CLASS F PROTEIN-RELATED"/>
    <property type="match status" value="1"/>
</dbReference>
<keyword evidence="6" id="KW-1185">Reference proteome</keyword>
<dbReference type="Gene3D" id="3.40.50.720">
    <property type="entry name" value="NAD(P)-binding Rossmann-like Domain"/>
    <property type="match status" value="1"/>
</dbReference>
<reference evidence="7" key="1">
    <citation type="submission" date="2017-02" db="UniProtKB">
        <authorList>
            <consortium name="WormBaseParasite"/>
        </authorList>
    </citation>
    <scope>IDENTIFICATION</scope>
</reference>
<dbReference type="SUPFAM" id="SSF51735">
    <property type="entry name" value="NAD(P)-binding Rossmann-fold domains"/>
    <property type="match status" value="1"/>
</dbReference>
<evidence type="ECO:0000313" key="5">
    <source>
        <dbReference type="Proteomes" id="UP000274504"/>
    </source>
</evidence>
<keyword evidence="1" id="KW-0560">Oxidoreductase</keyword>
<evidence type="ECO:0000313" key="4">
    <source>
        <dbReference type="EMBL" id="VUZ47838.1"/>
    </source>
</evidence>
<dbReference type="STRING" id="6216.A0A0R3SIR4"/>
<protein>
    <submittedName>
        <fullName evidence="7">Retinol dehydrogenase 12-like</fullName>
    </submittedName>
</protein>
<dbReference type="OrthoDB" id="191139at2759"/>
<evidence type="ECO:0000256" key="2">
    <source>
        <dbReference type="SAM" id="SignalP"/>
    </source>
</evidence>
<evidence type="ECO:0000313" key="6">
    <source>
        <dbReference type="Proteomes" id="UP000321570"/>
    </source>
</evidence>
<proteinExistence type="predicted"/>
<reference evidence="3 5" key="2">
    <citation type="submission" date="2018-11" db="EMBL/GenBank/DDBJ databases">
        <authorList>
            <consortium name="Pathogen Informatics"/>
        </authorList>
    </citation>
    <scope>NUCLEOTIDE SEQUENCE [LARGE SCALE GENOMIC DNA]</scope>
</reference>
<dbReference type="EMBL" id="CABIJS010000256">
    <property type="protein sequence ID" value="VUZ47838.1"/>
    <property type="molecule type" value="Genomic_DNA"/>
</dbReference>
<dbReference type="EMBL" id="UYSG01002049">
    <property type="protein sequence ID" value="VDL56315.1"/>
    <property type="molecule type" value="Genomic_DNA"/>
</dbReference>
<evidence type="ECO:0000256" key="1">
    <source>
        <dbReference type="ARBA" id="ARBA00023002"/>
    </source>
</evidence>
<evidence type="ECO:0000313" key="7">
    <source>
        <dbReference type="WBParaSite" id="HDID_0000482901-mRNA-1"/>
    </source>
</evidence>
<dbReference type="Pfam" id="PF00106">
    <property type="entry name" value="adh_short"/>
    <property type="match status" value="1"/>
</dbReference>
<dbReference type="AlphaFoldDB" id="A0A0R3SIR4"/>
<dbReference type="Proteomes" id="UP000321570">
    <property type="component" value="Unassembled WGS sequence"/>
</dbReference>
<dbReference type="InterPro" id="IPR036291">
    <property type="entry name" value="NAD(P)-bd_dom_sf"/>
</dbReference>
<dbReference type="InterPro" id="IPR002347">
    <property type="entry name" value="SDR_fam"/>
</dbReference>
<sequence>MAPIHKIIIAIMLAMAFRSLRQYLAGCVCNLEGRLDNKVALVLAADTDIGVSTVRGLARRGAHVVMACQVVERCNTIKQLLVQEFSNDKAGSISVEKVGDNKLREDMIKTVSSIKANQLSVRRLHLASAAEIKNFCDAFKASFKQLNILIVNAVHFSAKPDRTVDGFESNMGMNYIASYLITQHLLPLMEQSAKPDFLSRVVFVSSKLHKYGELPKTLSTEKVNKNDYSWWKAYSSSHLALVTYANYLNTKVKQSKMRIISVHPGFENRHFGSILYEPFSYLATWAGKSAWQAAQTTLYVTLMKPGEPGVYFEDCVAAQPHPDSFNTKAAKELVRMTNSKVKPYLPHAIPQKQKKVNG</sequence>